<dbReference type="InterPro" id="IPR029052">
    <property type="entry name" value="Metallo-depent_PP-like"/>
</dbReference>
<accession>A0A9X2RNC1</accession>
<dbReference type="EMBL" id="JANIID010000006">
    <property type="protein sequence ID" value="MCQ8769860.1"/>
    <property type="molecule type" value="Genomic_DNA"/>
</dbReference>
<proteinExistence type="predicted"/>
<dbReference type="Gene3D" id="3.60.21.10">
    <property type="match status" value="1"/>
</dbReference>
<dbReference type="InterPro" id="IPR051918">
    <property type="entry name" value="STPP_CPPED1"/>
</dbReference>
<dbReference type="Proteomes" id="UP001142374">
    <property type="component" value="Unassembled WGS sequence"/>
</dbReference>
<keyword evidence="2" id="KW-1185">Reference proteome</keyword>
<dbReference type="SUPFAM" id="SSF56300">
    <property type="entry name" value="Metallo-dependent phosphatases"/>
    <property type="match status" value="1"/>
</dbReference>
<dbReference type="NCBIfam" id="TIGR03767">
    <property type="entry name" value="P_acnes_RR"/>
    <property type="match status" value="1"/>
</dbReference>
<protein>
    <submittedName>
        <fullName evidence="1">TIGR03767 family metallophosphoesterase</fullName>
    </submittedName>
</protein>
<evidence type="ECO:0000313" key="1">
    <source>
        <dbReference type="EMBL" id="MCQ8769860.1"/>
    </source>
</evidence>
<dbReference type="PANTHER" id="PTHR43143:SF1">
    <property type="entry name" value="SERINE_THREONINE-PROTEIN PHOSPHATASE CPPED1"/>
    <property type="match status" value="1"/>
</dbReference>
<dbReference type="InterPro" id="IPR022506">
    <property type="entry name" value="Metallophosphoesterase_PPA1498"/>
</dbReference>
<organism evidence="1 2">
    <name type="scientific">Streptomyces telluris</name>
    <dbReference type="NCBI Taxonomy" id="2720021"/>
    <lineage>
        <taxon>Bacteria</taxon>
        <taxon>Bacillati</taxon>
        <taxon>Actinomycetota</taxon>
        <taxon>Actinomycetes</taxon>
        <taxon>Kitasatosporales</taxon>
        <taxon>Streptomycetaceae</taxon>
        <taxon>Streptomyces</taxon>
    </lineage>
</organism>
<sequence length="582" mass="62887">MHRRSDRSADARLDRRTFLAAAGAVTTATGIGLALGADPVPAVAQPPDPSASGAAQAASASADAAAVAGPNGAGTTLVSVAAPRGASGYRKLGDGPGWPRQVRGELAEAQRGREDRRTTLASFVQFTDLHLTDVQHPLRYEFFRAGEPGAWRPHEALTLPGVVSLIERVNKLRHGPATGAPLSFVITTGDNGDENARIEVEWFLTAMSGGRMNPNTGDPRHYEGVQNSGLKLFWQPESALRDQDKQAGFPRIPGYLGAATRQVNSPGLNIPWYSTYGNHDGLSGGCYPAAGTFIAEAATGNKKLQTVSAAEAKWLMEGESKGVDPKGKRIEALLKAHRKEMRTVTADPRRVPLTSRQYVAAHLDPRYKGRGPVGHGYTRDNLDSGDLYYSFRISDKVIGISLDTTDPGGHYQGSLGTGQLRWLERTLKRYADKYALVFSHHPSWSMDNLTPDPTHPGEDRHDGNELIAVLKDHSNVLAWINGHSHRNRIRPRGTFWEIATASHVDYPQLARVIEVADNHDGTVSLFTTLVESAAPYRADPGDLSQTGLASLYRELAFNAPGSDTSLAGAPADRNTELLLSRR</sequence>
<dbReference type="RefSeq" id="WP_256790203.1">
    <property type="nucleotide sequence ID" value="NZ_JANIID010000006.1"/>
</dbReference>
<comment type="caution">
    <text evidence="1">The sequence shown here is derived from an EMBL/GenBank/DDBJ whole genome shotgun (WGS) entry which is preliminary data.</text>
</comment>
<name>A0A9X2RNC1_9ACTN</name>
<dbReference type="InterPro" id="IPR006311">
    <property type="entry name" value="TAT_signal"/>
</dbReference>
<evidence type="ECO:0000313" key="2">
    <source>
        <dbReference type="Proteomes" id="UP001142374"/>
    </source>
</evidence>
<reference evidence="1" key="1">
    <citation type="submission" date="2022-06" db="EMBL/GenBank/DDBJ databases">
        <title>WGS of actinobacteria.</title>
        <authorList>
            <person name="Thawai C."/>
        </authorList>
    </citation>
    <scope>NUCLEOTIDE SEQUENCE</scope>
    <source>
        <strain evidence="1">AA8</strain>
    </source>
</reference>
<dbReference type="PROSITE" id="PS51318">
    <property type="entry name" value="TAT"/>
    <property type="match status" value="1"/>
</dbReference>
<dbReference type="PANTHER" id="PTHR43143">
    <property type="entry name" value="METALLOPHOSPHOESTERASE, CALCINEURIN SUPERFAMILY"/>
    <property type="match status" value="1"/>
</dbReference>
<dbReference type="AlphaFoldDB" id="A0A9X2RNC1"/>
<gene>
    <name evidence="1" type="ORF">NQU55_08705</name>
</gene>